<reference evidence="1" key="1">
    <citation type="journal article" date="2014" name="Front. Microbiol.">
        <title>High frequency of phylogenetically diverse reductive dehalogenase-homologous genes in deep subseafloor sedimentary metagenomes.</title>
        <authorList>
            <person name="Kawai M."/>
            <person name="Futagami T."/>
            <person name="Toyoda A."/>
            <person name="Takaki Y."/>
            <person name="Nishi S."/>
            <person name="Hori S."/>
            <person name="Arai W."/>
            <person name="Tsubouchi T."/>
            <person name="Morono Y."/>
            <person name="Uchiyama I."/>
            <person name="Ito T."/>
            <person name="Fujiyama A."/>
            <person name="Inagaki F."/>
            <person name="Takami H."/>
        </authorList>
    </citation>
    <scope>NUCLEOTIDE SEQUENCE</scope>
    <source>
        <strain evidence="1">Expedition CK06-06</strain>
    </source>
</reference>
<feature type="non-terminal residue" evidence="1">
    <location>
        <position position="1"/>
    </location>
</feature>
<organism evidence="1">
    <name type="scientific">marine sediment metagenome</name>
    <dbReference type="NCBI Taxonomy" id="412755"/>
    <lineage>
        <taxon>unclassified sequences</taxon>
        <taxon>metagenomes</taxon>
        <taxon>ecological metagenomes</taxon>
    </lineage>
</organism>
<gene>
    <name evidence="1" type="ORF">S01H4_47623</name>
</gene>
<dbReference type="EMBL" id="BART01026759">
    <property type="protein sequence ID" value="GAH00751.1"/>
    <property type="molecule type" value="Genomic_DNA"/>
</dbReference>
<evidence type="ECO:0000313" key="1">
    <source>
        <dbReference type="EMBL" id="GAH00751.1"/>
    </source>
</evidence>
<name>X1BY42_9ZZZZ</name>
<comment type="caution">
    <text evidence="1">The sequence shown here is derived from an EMBL/GenBank/DDBJ whole genome shotgun (WGS) entry which is preliminary data.</text>
</comment>
<accession>X1BY42</accession>
<dbReference type="AlphaFoldDB" id="X1BY42"/>
<proteinExistence type="predicted"/>
<sequence length="89" mass="10691">VQRDHMDYRNRLYYFLGGGVGLKINFKKTYFFTEVDYHVSLNKTLKKETNRYDQTNLWTQGWIDSDFGLNILSIRVGMAWSIYTIKKIR</sequence>
<evidence type="ECO:0008006" key="2">
    <source>
        <dbReference type="Google" id="ProtNLM"/>
    </source>
</evidence>
<protein>
    <recommendedName>
        <fullName evidence="2">Outer membrane protein beta-barrel domain-containing protein</fullName>
    </recommendedName>
</protein>